<protein>
    <submittedName>
        <fullName evidence="3">Acid phosphatase 1-like</fullName>
    </submittedName>
</protein>
<dbReference type="NCBIfam" id="TIGR01675">
    <property type="entry name" value="plant-AP"/>
    <property type="match status" value="1"/>
</dbReference>
<dbReference type="InterPro" id="IPR023214">
    <property type="entry name" value="HAD_sf"/>
</dbReference>
<sequence>MDPGRLIFLLFFWCLASGVASESVLKILPENRKSARLDLVSRDRKFQRDDGLFCDSWRLSVETNNVGFWKKIPQRCASFMKEYISGDHYASDSDVVAQSSLAFAETVELSGDGKDAWIFDIDETLLSNFPYYELHDFGLQEFDERTFNVWVDMAEAPPLPPSQRLYKQLQQLGFTLILLTGRSEAQRDATEKNLLVAGYHSWEKLILRGPSDQGKPAIIYKSEKRMELEAEGYRIHGSSGDQWSDLLGFAMAKRSFKLPNPMYYIA</sequence>
<name>A0A1U7ZDR9_NELNU</name>
<dbReference type="CDD" id="cd07535">
    <property type="entry name" value="HAD_VSP"/>
    <property type="match status" value="1"/>
</dbReference>
<dbReference type="GeneID" id="104592026"/>
<dbReference type="OMA" id="GSAGDQW"/>
<evidence type="ECO:0000313" key="2">
    <source>
        <dbReference type="Proteomes" id="UP000189703"/>
    </source>
</evidence>
<dbReference type="InterPro" id="IPR005519">
    <property type="entry name" value="Acid_phosphat_B-like"/>
</dbReference>
<organism evidence="2 3">
    <name type="scientific">Nelumbo nucifera</name>
    <name type="common">Sacred lotus</name>
    <dbReference type="NCBI Taxonomy" id="4432"/>
    <lineage>
        <taxon>Eukaryota</taxon>
        <taxon>Viridiplantae</taxon>
        <taxon>Streptophyta</taxon>
        <taxon>Embryophyta</taxon>
        <taxon>Tracheophyta</taxon>
        <taxon>Spermatophyta</taxon>
        <taxon>Magnoliopsida</taxon>
        <taxon>Proteales</taxon>
        <taxon>Nelumbonaceae</taxon>
        <taxon>Nelumbo</taxon>
    </lineage>
</organism>
<gene>
    <name evidence="3" type="primary">LOC104592026</name>
</gene>
<keyword evidence="2" id="KW-1185">Reference proteome</keyword>
<dbReference type="PANTHER" id="PTHR31284">
    <property type="entry name" value="ACID PHOSPHATASE-LIKE PROTEIN"/>
    <property type="match status" value="1"/>
</dbReference>
<dbReference type="PANTHER" id="PTHR31284:SF10">
    <property type="entry name" value="ACID PHOSPHATASE-LIKE PROTEIN"/>
    <property type="match status" value="1"/>
</dbReference>
<dbReference type="eggNOG" id="ENOG502QS0C">
    <property type="taxonomic scope" value="Eukaryota"/>
</dbReference>
<reference evidence="3" key="1">
    <citation type="submission" date="2025-08" db="UniProtKB">
        <authorList>
            <consortium name="RefSeq"/>
        </authorList>
    </citation>
    <scope>IDENTIFICATION</scope>
</reference>
<accession>A0A1U7ZDR9</accession>
<dbReference type="InterPro" id="IPR036412">
    <property type="entry name" value="HAD-like_sf"/>
</dbReference>
<dbReference type="Pfam" id="PF03767">
    <property type="entry name" value="Acid_phosphat_B"/>
    <property type="match status" value="1"/>
</dbReference>
<evidence type="ECO:0000256" key="1">
    <source>
        <dbReference type="PIRNR" id="PIRNR002674"/>
    </source>
</evidence>
<dbReference type="PIRSF" id="PIRSF002674">
    <property type="entry name" value="VSP"/>
    <property type="match status" value="1"/>
</dbReference>
<dbReference type="AlphaFoldDB" id="A0A1U7ZDR9"/>
<dbReference type="FunCoup" id="A0A1U7ZDR9">
    <property type="interactions" value="347"/>
</dbReference>
<proteinExistence type="inferred from homology"/>
<dbReference type="InterPro" id="IPR014403">
    <property type="entry name" value="APS1/VSP"/>
</dbReference>
<dbReference type="OrthoDB" id="59415at2759"/>
<dbReference type="Gene3D" id="3.40.50.1000">
    <property type="entry name" value="HAD superfamily/HAD-like"/>
    <property type="match status" value="1"/>
</dbReference>
<dbReference type="InterPro" id="IPR010028">
    <property type="entry name" value="Acid_phosphatase_pln"/>
</dbReference>
<dbReference type="GO" id="GO:0003993">
    <property type="term" value="F:acid phosphatase activity"/>
    <property type="evidence" value="ECO:0000318"/>
    <property type="project" value="GO_Central"/>
</dbReference>
<dbReference type="KEGG" id="nnu:104592026"/>
<comment type="similarity">
    <text evidence="1">Belongs to the APS1/VSP family.</text>
</comment>
<dbReference type="SUPFAM" id="SSF56784">
    <property type="entry name" value="HAD-like"/>
    <property type="match status" value="1"/>
</dbReference>
<evidence type="ECO:0000313" key="3">
    <source>
        <dbReference type="RefSeq" id="XP_010249468.1"/>
    </source>
</evidence>
<dbReference type="RefSeq" id="XP_010249468.1">
    <property type="nucleotide sequence ID" value="XM_010251166.1"/>
</dbReference>
<dbReference type="Proteomes" id="UP000189703">
    <property type="component" value="Unplaced"/>
</dbReference>